<protein>
    <submittedName>
        <fullName evidence="1">Uncharacterized protein</fullName>
    </submittedName>
</protein>
<evidence type="ECO:0000313" key="1">
    <source>
        <dbReference type="EMBL" id="MCC2615009.1"/>
    </source>
</evidence>
<dbReference type="RefSeq" id="WP_229156922.1">
    <property type="nucleotide sequence ID" value="NZ_JAJEWP010000001.1"/>
</dbReference>
<evidence type="ECO:0000313" key="2">
    <source>
        <dbReference type="Proteomes" id="UP001520878"/>
    </source>
</evidence>
<accession>A0ABS8G5Q7</accession>
<gene>
    <name evidence="1" type="ORF">LJ739_01980</name>
</gene>
<proteinExistence type="predicted"/>
<name>A0ABS8G5Q7_9ALTE</name>
<sequence>MGFLDSLYNHDRALAVLAFANNPGNPNTKVILTEQQAPLLIFDGSELLLREQP</sequence>
<comment type="caution">
    <text evidence="1">The sequence shown here is derived from an EMBL/GenBank/DDBJ whole genome shotgun (WGS) entry which is preliminary data.</text>
</comment>
<dbReference type="EMBL" id="JAJEWP010000001">
    <property type="protein sequence ID" value="MCC2615009.1"/>
    <property type="molecule type" value="Genomic_DNA"/>
</dbReference>
<keyword evidence="2" id="KW-1185">Reference proteome</keyword>
<reference evidence="1 2" key="1">
    <citation type="submission" date="2021-10" db="EMBL/GenBank/DDBJ databases">
        <title>Draft genome of Aestuariibacter halophilus JC2043.</title>
        <authorList>
            <person name="Emsley S.A."/>
            <person name="Pfannmuller K.M."/>
            <person name="Ushijima B."/>
            <person name="Saw J.H."/>
            <person name="Videau P."/>
        </authorList>
    </citation>
    <scope>NUCLEOTIDE SEQUENCE [LARGE SCALE GENOMIC DNA]</scope>
    <source>
        <strain evidence="1 2">JC2043</strain>
    </source>
</reference>
<organism evidence="1 2">
    <name type="scientific">Fluctibacter halophilus</name>
    <dbReference type="NCBI Taxonomy" id="226011"/>
    <lineage>
        <taxon>Bacteria</taxon>
        <taxon>Pseudomonadati</taxon>
        <taxon>Pseudomonadota</taxon>
        <taxon>Gammaproteobacteria</taxon>
        <taxon>Alteromonadales</taxon>
        <taxon>Alteromonadaceae</taxon>
        <taxon>Fluctibacter</taxon>
    </lineage>
</organism>
<dbReference type="Proteomes" id="UP001520878">
    <property type="component" value="Unassembled WGS sequence"/>
</dbReference>